<comment type="caution">
    <text evidence="7">The sequence shown here is derived from an EMBL/GenBank/DDBJ whole genome shotgun (WGS) entry which is preliminary data.</text>
</comment>
<evidence type="ECO:0000313" key="7">
    <source>
        <dbReference type="EMBL" id="NMG83339.1"/>
    </source>
</evidence>
<dbReference type="InterPro" id="IPR036345">
    <property type="entry name" value="ExoRNase_PH_dom2_sf"/>
</dbReference>
<dbReference type="SUPFAM" id="SSF55666">
    <property type="entry name" value="Ribonuclease PH domain 2-like"/>
    <property type="match status" value="1"/>
</dbReference>
<comment type="subcellular location">
    <subcellularLocation>
        <location evidence="1 4">Cytoplasm</location>
    </subcellularLocation>
</comment>
<dbReference type="CDD" id="cd11365">
    <property type="entry name" value="RNase_PH_archRRP42"/>
    <property type="match status" value="1"/>
</dbReference>
<dbReference type="AlphaFoldDB" id="A0A848D8C5"/>
<dbReference type="InterPro" id="IPR001247">
    <property type="entry name" value="ExoRNase_PH_dom1"/>
</dbReference>
<dbReference type="GO" id="GO:0035925">
    <property type="term" value="F:mRNA 3'-UTR AU-rich region binding"/>
    <property type="evidence" value="ECO:0007669"/>
    <property type="project" value="TreeGrafter"/>
</dbReference>
<comment type="function">
    <text evidence="4">Non-catalytic component of the exosome, which is a complex involved in RNA degradation. Contributes to the structuring of the Rrp41 active site.</text>
</comment>
<keyword evidence="3 4" id="KW-0271">Exosome</keyword>
<dbReference type="HAMAP" id="MF_00622">
    <property type="entry name" value="Exosome_Rrp42"/>
    <property type="match status" value="1"/>
</dbReference>
<sequence>MSEEVMNELKKDHLYSLILKNQRADGRGFEEGRDIVIKTDIIEKAEGSASVKLGDTYLVVGIKIQPGTPFPDAPDKGVIITNVELIPMASPSFETGPPGENAVELARVVDRGIRESHSIDLKQLCIVPGESVWLIFIDIHVIDDGGNLMDAACLGAIAALLDVTVPAKRYDVGEDFKLPIRDIPIAVTAVEIDGSIVIDPSTDEGRIAGAKLTVTSNIDGSISAMQKSGVGFFTPEQINYIVDVAIKRSEELREKFLEL</sequence>
<dbReference type="EMBL" id="WNEG01000076">
    <property type="protein sequence ID" value="NMG83339.1"/>
    <property type="molecule type" value="Genomic_DNA"/>
</dbReference>
<evidence type="ECO:0000256" key="2">
    <source>
        <dbReference type="ARBA" id="ARBA00022490"/>
    </source>
</evidence>
<dbReference type="InterPro" id="IPR020869">
    <property type="entry name" value="Rrp42_archaea"/>
</dbReference>
<protein>
    <recommendedName>
        <fullName evidence="4">Exosome complex component Rrp42</fullName>
    </recommendedName>
</protein>
<feature type="domain" description="Exoribonuclease phosphorolytic" evidence="5">
    <location>
        <begin position="31"/>
        <end position="166"/>
    </location>
</feature>
<evidence type="ECO:0000259" key="6">
    <source>
        <dbReference type="Pfam" id="PF03725"/>
    </source>
</evidence>
<comment type="subunit">
    <text evidence="4">Component of the archaeal exosome complex. Forms a hexameric ring-like arrangement composed of 3 Rrp41-Rrp42 heterodimers. The hexameric ring associates with a trimer of Rrp4 and/or Csl4 subunits.</text>
</comment>
<comment type="similarity">
    <text evidence="4">Belongs to the RNase PH family. Rrp42 subfamily.</text>
</comment>
<evidence type="ECO:0000256" key="4">
    <source>
        <dbReference type="HAMAP-Rule" id="MF_00622"/>
    </source>
</evidence>
<dbReference type="Proteomes" id="UP000606580">
    <property type="component" value="Unassembled WGS sequence"/>
</dbReference>
<dbReference type="GO" id="GO:0016075">
    <property type="term" value="P:rRNA catabolic process"/>
    <property type="evidence" value="ECO:0007669"/>
    <property type="project" value="TreeGrafter"/>
</dbReference>
<dbReference type="FunFam" id="3.30.230.70:FF:000017">
    <property type="entry name" value="Exosome complex component Rrp42"/>
    <property type="match status" value="1"/>
</dbReference>
<feature type="domain" description="Exoribonuclease phosphorolytic" evidence="6">
    <location>
        <begin position="182"/>
        <end position="247"/>
    </location>
</feature>
<evidence type="ECO:0000313" key="8">
    <source>
        <dbReference type="Proteomes" id="UP000606580"/>
    </source>
</evidence>
<evidence type="ECO:0000256" key="1">
    <source>
        <dbReference type="ARBA" id="ARBA00004496"/>
    </source>
</evidence>
<organism evidence="7 8">
    <name type="scientific">Candidatus Ethanoperedens thermophilum</name>
    <dbReference type="NCBI Taxonomy" id="2766897"/>
    <lineage>
        <taxon>Archaea</taxon>
        <taxon>Methanobacteriati</taxon>
        <taxon>Methanobacteriota</taxon>
        <taxon>Stenosarchaea group</taxon>
        <taxon>Methanomicrobia</taxon>
        <taxon>Methanosarcinales</taxon>
        <taxon>Methanosarcinales incertae sedis</taxon>
        <taxon>GOM Arc I cluster</taxon>
        <taxon>Candidatus Ethanoperedens</taxon>
    </lineage>
</organism>
<reference evidence="7" key="1">
    <citation type="journal article" date="2020" name="MBio">
        <title>'Candidatus Ethanoperedens,' a Thermophilic Genus of Archaea Mediating the Anaerobic Oxidation of Ethane.</title>
        <authorList>
            <person name="Hahn C.J."/>
            <person name="Laso-Perez R."/>
            <person name="Vulcano F."/>
            <person name="Vaziourakis K.M."/>
            <person name="Stokke R."/>
            <person name="Steen I.H."/>
            <person name="Teske A."/>
            <person name="Boetius A."/>
            <person name="Liebeke M."/>
            <person name="Amann R."/>
            <person name="Knittel K."/>
            <person name="Wegener G."/>
        </authorList>
    </citation>
    <scope>NUCLEOTIDE SEQUENCE</scope>
    <source>
        <strain evidence="7">GoM-Arc1-LC-WB58</strain>
    </source>
</reference>
<dbReference type="InterPro" id="IPR020568">
    <property type="entry name" value="Ribosomal_Su5_D2-typ_SF"/>
</dbReference>
<dbReference type="GO" id="GO:0000177">
    <property type="term" value="C:cytoplasmic exosome (RNase complex)"/>
    <property type="evidence" value="ECO:0007669"/>
    <property type="project" value="TreeGrafter"/>
</dbReference>
<name>A0A848D8C5_9EURY</name>
<dbReference type="PANTHER" id="PTHR11097">
    <property type="entry name" value="EXOSOME COMPLEX EXONUCLEASE RIBOSOMAL RNA PROCESSING PROTEIN"/>
    <property type="match status" value="1"/>
</dbReference>
<evidence type="ECO:0000256" key="3">
    <source>
        <dbReference type="ARBA" id="ARBA00022835"/>
    </source>
</evidence>
<proteinExistence type="inferred from homology"/>
<dbReference type="InterPro" id="IPR050590">
    <property type="entry name" value="Exosome_comp_Rrp42_subfam"/>
</dbReference>
<dbReference type="Gene3D" id="3.30.230.70">
    <property type="entry name" value="GHMP Kinase, N-terminal domain"/>
    <property type="match status" value="1"/>
</dbReference>
<accession>A0A848D8C5</accession>
<keyword evidence="2 4" id="KW-0963">Cytoplasm</keyword>
<dbReference type="NCBIfam" id="NF003282">
    <property type="entry name" value="PRK04282.1-1"/>
    <property type="match status" value="1"/>
</dbReference>
<dbReference type="InterPro" id="IPR027408">
    <property type="entry name" value="PNPase/RNase_PH_dom_sf"/>
</dbReference>
<gene>
    <name evidence="4" type="primary">rrp42</name>
    <name evidence="7" type="ORF">GIS02_03945</name>
</gene>
<evidence type="ECO:0000259" key="5">
    <source>
        <dbReference type="Pfam" id="PF01138"/>
    </source>
</evidence>
<dbReference type="Pfam" id="PF01138">
    <property type="entry name" value="RNase_PH"/>
    <property type="match status" value="1"/>
</dbReference>
<dbReference type="Pfam" id="PF03725">
    <property type="entry name" value="RNase_PH_C"/>
    <property type="match status" value="1"/>
</dbReference>
<dbReference type="PANTHER" id="PTHR11097:SF8">
    <property type="entry name" value="EXOSOME COMPLEX COMPONENT RRP42"/>
    <property type="match status" value="1"/>
</dbReference>
<dbReference type="SUPFAM" id="SSF54211">
    <property type="entry name" value="Ribosomal protein S5 domain 2-like"/>
    <property type="match status" value="1"/>
</dbReference>
<dbReference type="InterPro" id="IPR015847">
    <property type="entry name" value="ExoRNase_PH_dom2"/>
</dbReference>